<dbReference type="Pfam" id="PF06008">
    <property type="entry name" value="Laminin_I"/>
    <property type="match status" value="1"/>
</dbReference>
<keyword evidence="8 11" id="KW-1015">Disulfide bond</keyword>
<dbReference type="SUPFAM" id="SSF49899">
    <property type="entry name" value="Concanavalin A-like lectins/glucanases"/>
    <property type="match status" value="4"/>
</dbReference>
<dbReference type="GO" id="GO:0007155">
    <property type="term" value="P:cell adhesion"/>
    <property type="evidence" value="ECO:0007669"/>
    <property type="project" value="UniProtKB-KW"/>
</dbReference>
<feature type="coiled-coil region" evidence="12">
    <location>
        <begin position="427"/>
        <end position="468"/>
    </location>
</feature>
<evidence type="ECO:0000256" key="3">
    <source>
        <dbReference type="ARBA" id="ARBA00022530"/>
    </source>
</evidence>
<feature type="disulfide bond" evidence="11">
    <location>
        <begin position="152"/>
        <end position="161"/>
    </location>
</feature>
<evidence type="ECO:0000256" key="13">
    <source>
        <dbReference type="SAM" id="SignalP"/>
    </source>
</evidence>
<gene>
    <name evidence="16" type="primary">LAMA4</name>
</gene>
<protein>
    <recommendedName>
        <fullName evidence="18">Laminin subunit alpha-3-like</fullName>
    </recommendedName>
</protein>
<dbReference type="GeneTree" id="ENSGT00940000155638"/>
<evidence type="ECO:0000256" key="4">
    <source>
        <dbReference type="ARBA" id="ARBA00022729"/>
    </source>
</evidence>
<keyword evidence="12" id="KW-0175">Coiled coil</keyword>
<evidence type="ECO:0008006" key="18">
    <source>
        <dbReference type="Google" id="ProtNLM"/>
    </source>
</evidence>
<dbReference type="CDD" id="cd00055">
    <property type="entry name" value="EGF_Lam"/>
    <property type="match status" value="2"/>
</dbReference>
<comment type="caution">
    <text evidence="11">Lacks conserved residue(s) required for the propagation of feature annotation.</text>
</comment>
<dbReference type="Pfam" id="PF06009">
    <property type="entry name" value="Laminin_II"/>
    <property type="match status" value="1"/>
</dbReference>
<dbReference type="GO" id="GO:0045995">
    <property type="term" value="P:regulation of embryonic development"/>
    <property type="evidence" value="ECO:0007669"/>
    <property type="project" value="InterPro"/>
</dbReference>
<evidence type="ECO:0000256" key="9">
    <source>
        <dbReference type="ARBA" id="ARBA00023180"/>
    </source>
</evidence>
<dbReference type="InterPro" id="IPR013320">
    <property type="entry name" value="ConA-like_dom_sf"/>
</dbReference>
<evidence type="ECO:0000256" key="2">
    <source>
        <dbReference type="ARBA" id="ARBA00022525"/>
    </source>
</evidence>
<dbReference type="Gene3D" id="2.10.25.10">
    <property type="entry name" value="Laminin"/>
    <property type="match status" value="2"/>
</dbReference>
<dbReference type="PANTHER" id="PTHR10574">
    <property type="entry name" value="NETRIN/LAMININ-RELATED"/>
    <property type="match status" value="1"/>
</dbReference>
<evidence type="ECO:0000313" key="17">
    <source>
        <dbReference type="Proteomes" id="UP001501940"/>
    </source>
</evidence>
<keyword evidence="9" id="KW-0325">Glycoprotein</keyword>
<feature type="domain" description="Laminin G" evidence="14">
    <location>
        <begin position="1164"/>
        <end position="1310"/>
    </location>
</feature>
<keyword evidence="5" id="KW-0677">Repeat</keyword>
<evidence type="ECO:0000256" key="7">
    <source>
        <dbReference type="ARBA" id="ARBA00022889"/>
    </source>
</evidence>
<dbReference type="InterPro" id="IPR010307">
    <property type="entry name" value="Laminin_dom_II"/>
</dbReference>
<keyword evidence="6" id="KW-0084">Basement membrane</keyword>
<feature type="coiled-coil region" evidence="12">
    <location>
        <begin position="493"/>
        <end position="558"/>
    </location>
</feature>
<dbReference type="GO" id="GO:0009887">
    <property type="term" value="P:animal organ morphogenesis"/>
    <property type="evidence" value="ECO:0007669"/>
    <property type="project" value="TreeGrafter"/>
</dbReference>
<evidence type="ECO:0000256" key="1">
    <source>
        <dbReference type="ARBA" id="ARBA00004302"/>
    </source>
</evidence>
<dbReference type="InterPro" id="IPR056863">
    <property type="entry name" value="LMN_ATRN_NET-like_EGF"/>
</dbReference>
<keyword evidence="3" id="KW-0272">Extracellular matrix</keyword>
<organism evidence="16 17">
    <name type="scientific">Amphiprion ocellaris</name>
    <name type="common">Clown anemonefish</name>
    <dbReference type="NCBI Taxonomy" id="80972"/>
    <lineage>
        <taxon>Eukaryota</taxon>
        <taxon>Metazoa</taxon>
        <taxon>Chordata</taxon>
        <taxon>Craniata</taxon>
        <taxon>Vertebrata</taxon>
        <taxon>Euteleostomi</taxon>
        <taxon>Actinopterygii</taxon>
        <taxon>Neopterygii</taxon>
        <taxon>Teleostei</taxon>
        <taxon>Neoteleostei</taxon>
        <taxon>Acanthomorphata</taxon>
        <taxon>Ovalentaria</taxon>
        <taxon>Pomacentridae</taxon>
        <taxon>Amphiprion</taxon>
    </lineage>
</organism>
<keyword evidence="4 13" id="KW-0732">Signal</keyword>
<dbReference type="FunFam" id="2.10.25.10:FF:000188">
    <property type="entry name" value="Laminin subunit gamma 2"/>
    <property type="match status" value="1"/>
</dbReference>
<dbReference type="InterPro" id="IPR001791">
    <property type="entry name" value="Laminin_G"/>
</dbReference>
<dbReference type="GO" id="GO:0030155">
    <property type="term" value="P:regulation of cell adhesion"/>
    <property type="evidence" value="ECO:0007669"/>
    <property type="project" value="InterPro"/>
</dbReference>
<dbReference type="PROSITE" id="PS50025">
    <property type="entry name" value="LAM_G_DOMAIN"/>
    <property type="match status" value="2"/>
</dbReference>
<feature type="domain" description="Laminin EGF-like" evidence="15">
    <location>
        <begin position="80"/>
        <end position="126"/>
    </location>
</feature>
<dbReference type="InterPro" id="IPR009254">
    <property type="entry name" value="Laminin_aI"/>
</dbReference>
<dbReference type="SUPFAM" id="SSF57196">
    <property type="entry name" value="EGF/Laminin"/>
    <property type="match status" value="2"/>
</dbReference>
<dbReference type="PROSITE" id="PS50027">
    <property type="entry name" value="EGF_LAM_2"/>
    <property type="match status" value="2"/>
</dbReference>
<keyword evidence="10 11" id="KW-0424">Laminin EGF-like domain</keyword>
<dbReference type="Gene3D" id="2.60.120.200">
    <property type="match status" value="4"/>
</dbReference>
<dbReference type="Pfam" id="PF24973">
    <property type="entry name" value="EGF_LMN_ATRN"/>
    <property type="match status" value="1"/>
</dbReference>
<dbReference type="GO" id="GO:0030334">
    <property type="term" value="P:regulation of cell migration"/>
    <property type="evidence" value="ECO:0007669"/>
    <property type="project" value="InterPro"/>
</dbReference>
<name>A0AAQ5ZQK1_AMPOC</name>
<reference evidence="16" key="2">
    <citation type="submission" date="2025-08" db="UniProtKB">
        <authorList>
            <consortium name="Ensembl"/>
        </authorList>
    </citation>
    <scope>IDENTIFICATION</scope>
</reference>
<feature type="signal peptide" evidence="13">
    <location>
        <begin position="1"/>
        <end position="26"/>
    </location>
</feature>
<proteinExistence type="predicted"/>
<evidence type="ECO:0000259" key="14">
    <source>
        <dbReference type="PROSITE" id="PS50025"/>
    </source>
</evidence>
<evidence type="ECO:0000259" key="15">
    <source>
        <dbReference type="PROSITE" id="PS50027"/>
    </source>
</evidence>
<dbReference type="Pfam" id="PF02210">
    <property type="entry name" value="Laminin_G_2"/>
    <property type="match status" value="2"/>
</dbReference>
<feature type="disulfide bond" evidence="11">
    <location>
        <begin position="99"/>
        <end position="108"/>
    </location>
</feature>
<sequence>MQRNTSLLYTAASLFLLCFAPICCSAQNFVKDRQTERRRSTIKFCDPSLSNQTAGGAAQKCLPGFYREWTGSHRGQCVPCSCNGLSKECDEQTGNCVNCQFNTTGDHCERCKEGYYGNAAKRTCRACPCPFMQNNFALACMDVGSGVVECLCRRGYSGARCERCAYGYYGNPLVNGGNCKPCNCKNRGLNICDSLTGQCLPSGNSSSDDPCHKRGSCTYTLLVDLEKMDGVLAWMGQQLQNISLGPASLSSLNNLEADISKTKIQVGRFSTAVKHLHPKVEQLDADVDVVRPDLSELTDETLKTTSDLEKVFQNANETKLKAEDLLSEAEALLTVIRELIKQLTEVKPGDSVSLSEKHKGRMMEEAQRNMQKMRERNCIAQRDKAGREQGKVQELLDFIRNMTDPAETNQAVLNQTADSVMASDFALRDLAEQLLNAEDTVDRTQGLNLKSQTTLQQVQNLHAQLEQEQSTLLPVTEMTKDLLKNISGIFSVLEEIKQEFENEAAQADGAKRELLKKLNNVFISMDKVDAVAKAEENAEELNRLATELEQVLHNATNSSELLNAVGIGAYNSITNAIEKAEVAANQSRDTADGALEDTKEGGLVNRADGLKDNSTHLWREANDTQSHLKVLSQTVNSLKDRVNKQKEKGESMEVDLSAVSDQIKQIKRGDTQALIESVKTAASAVNSTVSNVEDRLRNISQELEGIKLTNVSKNTGDIWTDADEALKNFNRTFPVLSDKLAEVEALSGKTSPNMTESIRRIKDIIEETRNFVNRLSITATFNGKGHIELHPPRNLEDIKAFTSVDLLLNRHGNDPSNTGQRRKRRQNRHIANLFVFYLGNKDASGDYIGMAVRDSVLVCVYKLGGVVHEVETSPITITNANSSHFDRVIFHRVYQDAEVNITQNFLSQKSINLPPKRNLPDTMAGVLGLDPDSVVFYVGGYPEGFIPPVELRYHRYRGAMKLSYINDNPVCLFNYKHAINMDAKQLTVKIPQSEVSDFYEGTGYRMALIKEPAKKKKRLIKFHTNSRETNALLFYIGNEDSFVCLFLERGFLVLQGRQADRDLSVQTSERVSLFNKQFAISIANAFVVHCGTTTISTDHIDANYRSYYIGGLPAELRQRHNITAAPLRGCVDHLTEDAEIVAYSRTIGVSDGCPVSLLGVRAATLNSTLSGDSLFVWNEQPLRVSLGFRSTDRQGVLLQSSYQGSSLVRDLQLSLADGFVVFNCYNYTLKSHKRYSDGAWHYLSAVGRPTGLELSIDNEDVIPGKSPVTGRQEGIFKGCIANLYTRPEHSFVPADLSALSQTGNVELGQCSLHPPPDSELLPAPVLKKPQKRKPTQAPAGSHCGQQQTRCEYQLSEEHSWISYDLPLQDLNYRPHFSLDIKTNSSKGLIFHVAGRGVVPLLALYMANGKIKMSLGQNRIIQHKERSNDGDWHRVELSVEKSSFHLLVDGIRVTDGNLSNDEGSALDLLNPVYLGGDPTSRATKGHNIPMKSLISCVRDFRMNDVVVGEPEASNKILPC</sequence>
<comment type="subcellular location">
    <subcellularLocation>
        <location evidence="1">Secreted</location>
        <location evidence="1">Extracellular space</location>
        <location evidence="1">Extracellular matrix</location>
        <location evidence="1">Basement membrane</location>
    </subcellularLocation>
</comment>
<accession>A0AAQ5ZQK1</accession>
<dbReference type="SMART" id="SM00180">
    <property type="entry name" value="EGF_Lam"/>
    <property type="match status" value="2"/>
</dbReference>
<dbReference type="GO" id="GO:0009888">
    <property type="term" value="P:tissue development"/>
    <property type="evidence" value="ECO:0007669"/>
    <property type="project" value="TreeGrafter"/>
</dbReference>
<evidence type="ECO:0000256" key="6">
    <source>
        <dbReference type="ARBA" id="ARBA00022869"/>
    </source>
</evidence>
<keyword evidence="17" id="KW-1185">Reference proteome</keyword>
<dbReference type="CDD" id="cd00110">
    <property type="entry name" value="LamG"/>
    <property type="match status" value="3"/>
</dbReference>
<evidence type="ECO:0000256" key="8">
    <source>
        <dbReference type="ARBA" id="ARBA00023157"/>
    </source>
</evidence>
<dbReference type="SMART" id="SM00282">
    <property type="entry name" value="LamG"/>
    <property type="match status" value="3"/>
</dbReference>
<dbReference type="PROSITE" id="PS01248">
    <property type="entry name" value="EGF_LAM_1"/>
    <property type="match status" value="1"/>
</dbReference>
<dbReference type="Pfam" id="PF00053">
    <property type="entry name" value="EGF_laminin"/>
    <property type="match status" value="1"/>
</dbReference>
<evidence type="ECO:0000256" key="12">
    <source>
        <dbReference type="SAM" id="Coils"/>
    </source>
</evidence>
<dbReference type="GO" id="GO:0005604">
    <property type="term" value="C:basement membrane"/>
    <property type="evidence" value="ECO:0007669"/>
    <property type="project" value="UniProtKB-SubCell"/>
</dbReference>
<reference evidence="16" key="3">
    <citation type="submission" date="2025-09" db="UniProtKB">
        <authorList>
            <consortium name="Ensembl"/>
        </authorList>
    </citation>
    <scope>IDENTIFICATION</scope>
</reference>
<evidence type="ECO:0000256" key="11">
    <source>
        <dbReference type="PROSITE-ProRule" id="PRU00460"/>
    </source>
</evidence>
<dbReference type="Proteomes" id="UP001501940">
    <property type="component" value="Chromosome 2"/>
</dbReference>
<dbReference type="Ensembl" id="ENSAOCT00000055584.1">
    <property type="protein sequence ID" value="ENSAOCP00000068338.1"/>
    <property type="gene ID" value="ENSAOCG00000029909.1"/>
</dbReference>
<dbReference type="InterPro" id="IPR002049">
    <property type="entry name" value="LE_dom"/>
</dbReference>
<keyword evidence="7" id="KW-0130">Cell adhesion</keyword>
<feature type="domain" description="Laminin G" evidence="14">
    <location>
        <begin position="1350"/>
        <end position="1518"/>
    </location>
</feature>
<dbReference type="InterPro" id="IPR050440">
    <property type="entry name" value="Laminin/Netrin_ECM"/>
</dbReference>
<keyword evidence="2" id="KW-0964">Secreted</keyword>
<evidence type="ECO:0000256" key="10">
    <source>
        <dbReference type="ARBA" id="ARBA00023292"/>
    </source>
</evidence>
<reference evidence="16 17" key="1">
    <citation type="submission" date="2022-01" db="EMBL/GenBank/DDBJ databases">
        <title>A chromosome-scale genome assembly of the false clownfish, Amphiprion ocellaris.</title>
        <authorList>
            <person name="Ryu T."/>
        </authorList>
    </citation>
    <scope>NUCLEOTIDE SEQUENCE [LARGE SCALE GENOMIC DNA]</scope>
</reference>
<evidence type="ECO:0000256" key="5">
    <source>
        <dbReference type="ARBA" id="ARBA00022737"/>
    </source>
</evidence>
<evidence type="ECO:0000313" key="16">
    <source>
        <dbReference type="Ensembl" id="ENSAOCP00000068338.1"/>
    </source>
</evidence>
<feature type="domain" description="Laminin EGF-like" evidence="15">
    <location>
        <begin position="127"/>
        <end position="181"/>
    </location>
</feature>
<dbReference type="GO" id="GO:0005102">
    <property type="term" value="F:signaling receptor binding"/>
    <property type="evidence" value="ECO:0007669"/>
    <property type="project" value="InterPro"/>
</dbReference>
<dbReference type="PANTHER" id="PTHR10574:SF406">
    <property type="entry name" value="LAMININ SUBUNIT ALPHA 5"/>
    <property type="match status" value="1"/>
</dbReference>
<feature type="coiled-coil region" evidence="12">
    <location>
        <begin position="308"/>
        <end position="346"/>
    </location>
</feature>
<feature type="chain" id="PRO_5043366758" description="Laminin subunit alpha-3-like" evidence="13">
    <location>
        <begin position="27"/>
        <end position="1518"/>
    </location>
</feature>